<evidence type="ECO:0000313" key="1">
    <source>
        <dbReference type="EMBL" id="MEJ1249330.1"/>
    </source>
</evidence>
<name>A0AAW9R1W2_9GAMM</name>
<evidence type="ECO:0000313" key="2">
    <source>
        <dbReference type="Proteomes" id="UP001364472"/>
    </source>
</evidence>
<accession>A0AAW9R1W2</accession>
<gene>
    <name evidence="1" type="ORF">WB794_06550</name>
</gene>
<keyword evidence="2" id="KW-1185">Reference proteome</keyword>
<protein>
    <submittedName>
        <fullName evidence="1">Uncharacterized protein</fullName>
    </submittedName>
</protein>
<dbReference type="RefSeq" id="WP_337335046.1">
    <property type="nucleotide sequence ID" value="NZ_JBBDHC010000007.1"/>
</dbReference>
<dbReference type="EMBL" id="JBBDHC010000007">
    <property type="protein sequence ID" value="MEJ1249330.1"/>
    <property type="molecule type" value="Genomic_DNA"/>
</dbReference>
<sequence>MGLLDELEKEAARLHSVGAGDGAAVVVQRERVAAWEDQLKPAVERFGEYLTRLAATLSAARRRIRLVYPIAGYGDAVAFGEAPFECRVTPAATQVEIEFSFAAQVSPEESTLVVADTPSKVRLVNGLLQNHQLAGLHDVTKNANGDAVSGRFQARGRIPVKVHGIATLESGQLKLTLSNVEAFGTLQRSMTADALTEDTFDALGRYLLRENPHFGREKVGADVRRQLQSQVQRDQVRREWEAKLATQLQEDEKRVVSLMAASASPGTFVRRMGGAISRLLQRDGR</sequence>
<organism evidence="1 2">
    <name type="scientific">Denitratimonas tolerans</name>
    <dbReference type="NCBI Taxonomy" id="1338420"/>
    <lineage>
        <taxon>Bacteria</taxon>
        <taxon>Pseudomonadati</taxon>
        <taxon>Pseudomonadota</taxon>
        <taxon>Gammaproteobacteria</taxon>
        <taxon>Lysobacterales</taxon>
        <taxon>Lysobacteraceae</taxon>
        <taxon>Denitratimonas</taxon>
    </lineage>
</organism>
<proteinExistence type="predicted"/>
<dbReference type="AlphaFoldDB" id="A0AAW9R1W2"/>
<dbReference type="Proteomes" id="UP001364472">
    <property type="component" value="Unassembled WGS sequence"/>
</dbReference>
<comment type="caution">
    <text evidence="1">The sequence shown here is derived from an EMBL/GenBank/DDBJ whole genome shotgun (WGS) entry which is preliminary data.</text>
</comment>
<reference evidence="1 2" key="1">
    <citation type="journal article" date="2016" name="Antonie Van Leeuwenhoek">
        <title>Denitratimonas tolerans gen. nov., sp. nov., a denitrifying bacterium isolated from a bioreactor for tannery wastewater treatment.</title>
        <authorList>
            <person name="Han S.I."/>
            <person name="Kim J.O."/>
            <person name="Lee Y.R."/>
            <person name="Ekpeghere K.I."/>
            <person name="Koh S.C."/>
            <person name="Whang K.S."/>
        </authorList>
    </citation>
    <scope>NUCLEOTIDE SEQUENCE [LARGE SCALE GENOMIC DNA]</scope>
    <source>
        <strain evidence="1 2">KACC 17565</strain>
    </source>
</reference>